<dbReference type="CDD" id="cd07043">
    <property type="entry name" value="STAS_anti-anti-sigma_factors"/>
    <property type="match status" value="1"/>
</dbReference>
<dbReference type="PANTHER" id="PTHR33495">
    <property type="entry name" value="ANTI-SIGMA FACTOR ANTAGONIST TM_1081-RELATED-RELATED"/>
    <property type="match status" value="1"/>
</dbReference>
<dbReference type="PANTHER" id="PTHR33495:SF2">
    <property type="entry name" value="ANTI-SIGMA FACTOR ANTAGONIST TM_1081-RELATED"/>
    <property type="match status" value="1"/>
</dbReference>
<sequence length="147" mass="15220">MSDILYHPGPDGRNSPSGRLLPAGEPILCVAATSEPPATLIRASGEIDMSSAHLLVDMVELIAAHPAPQVALDLSEVTFFGAHGVSALLRARHLVTCAGGVLTLAAVSSTVRRILGVTGVDQLLGVHTPPIRWEVLGPSVAADRTAH</sequence>
<dbReference type="NCBIfam" id="TIGR00377">
    <property type="entry name" value="ant_ant_sig"/>
    <property type="match status" value="1"/>
</dbReference>
<gene>
    <name evidence="4" type="ORF">GA0070607_4967</name>
</gene>
<evidence type="ECO:0000259" key="3">
    <source>
        <dbReference type="PROSITE" id="PS50801"/>
    </source>
</evidence>
<organism evidence="4 5">
    <name type="scientific">Micromonospora coriariae</name>
    <dbReference type="NCBI Taxonomy" id="285665"/>
    <lineage>
        <taxon>Bacteria</taxon>
        <taxon>Bacillati</taxon>
        <taxon>Actinomycetota</taxon>
        <taxon>Actinomycetes</taxon>
        <taxon>Micromonosporales</taxon>
        <taxon>Micromonosporaceae</taxon>
        <taxon>Micromonospora</taxon>
    </lineage>
</organism>
<dbReference type="PROSITE" id="PS50801">
    <property type="entry name" value="STAS"/>
    <property type="match status" value="1"/>
</dbReference>
<dbReference type="AlphaFoldDB" id="A0A1C4XB87"/>
<reference evidence="5" key="1">
    <citation type="submission" date="2016-06" db="EMBL/GenBank/DDBJ databases">
        <authorList>
            <person name="Varghese N."/>
            <person name="Submissions Spin"/>
        </authorList>
    </citation>
    <scope>NUCLEOTIDE SEQUENCE [LARGE SCALE GENOMIC DNA]</scope>
    <source>
        <strain evidence="5">DSM 44875</strain>
    </source>
</reference>
<comment type="similarity">
    <text evidence="1 2">Belongs to the anti-sigma-factor antagonist family.</text>
</comment>
<evidence type="ECO:0000256" key="2">
    <source>
        <dbReference type="RuleBase" id="RU003749"/>
    </source>
</evidence>
<evidence type="ECO:0000313" key="5">
    <source>
        <dbReference type="Proteomes" id="UP000198243"/>
    </source>
</evidence>
<dbReference type="InterPro" id="IPR002645">
    <property type="entry name" value="STAS_dom"/>
</dbReference>
<evidence type="ECO:0000256" key="1">
    <source>
        <dbReference type="ARBA" id="ARBA00009013"/>
    </source>
</evidence>
<accession>A0A1C4XB87</accession>
<proteinExistence type="inferred from homology"/>
<feature type="domain" description="STAS" evidence="3">
    <location>
        <begin position="28"/>
        <end position="125"/>
    </location>
</feature>
<dbReference type="SUPFAM" id="SSF52091">
    <property type="entry name" value="SpoIIaa-like"/>
    <property type="match status" value="1"/>
</dbReference>
<protein>
    <recommendedName>
        <fullName evidence="2">Anti-sigma factor antagonist</fullName>
    </recommendedName>
</protein>
<name>A0A1C4XB87_9ACTN</name>
<dbReference type="InterPro" id="IPR003658">
    <property type="entry name" value="Anti-sigma_ant"/>
</dbReference>
<dbReference type="InterPro" id="IPR036513">
    <property type="entry name" value="STAS_dom_sf"/>
</dbReference>
<dbReference type="Proteomes" id="UP000198243">
    <property type="component" value="Chromosome I"/>
</dbReference>
<evidence type="ECO:0000313" key="4">
    <source>
        <dbReference type="EMBL" id="SCF05627.1"/>
    </source>
</evidence>
<dbReference type="GO" id="GO:0043856">
    <property type="term" value="F:anti-sigma factor antagonist activity"/>
    <property type="evidence" value="ECO:0007669"/>
    <property type="project" value="InterPro"/>
</dbReference>
<dbReference type="EMBL" id="LT607412">
    <property type="protein sequence ID" value="SCF05627.1"/>
    <property type="molecule type" value="Genomic_DNA"/>
</dbReference>
<keyword evidence="5" id="KW-1185">Reference proteome</keyword>
<dbReference type="Gene3D" id="3.30.750.24">
    <property type="entry name" value="STAS domain"/>
    <property type="match status" value="1"/>
</dbReference>
<dbReference type="Pfam" id="PF01740">
    <property type="entry name" value="STAS"/>
    <property type="match status" value="1"/>
</dbReference>